<sequence>MGGGRAVVKETLASLTRASYQDNFPLIKAIPVALGYTEPDVVVLPWSRPSGCMILFLKQYGMLKWQDGAQRTRGLCLGLLRATSGKKKFN</sequence>
<dbReference type="EMBL" id="VSRR010121377">
    <property type="protein sequence ID" value="MPD00105.1"/>
    <property type="molecule type" value="Genomic_DNA"/>
</dbReference>
<protein>
    <submittedName>
        <fullName evidence="1">Uncharacterized protein</fullName>
    </submittedName>
</protein>
<dbReference type="Proteomes" id="UP000324222">
    <property type="component" value="Unassembled WGS sequence"/>
</dbReference>
<dbReference type="AlphaFoldDB" id="A0A5B7K623"/>
<proteinExistence type="predicted"/>
<reference evidence="1 2" key="1">
    <citation type="submission" date="2019-05" db="EMBL/GenBank/DDBJ databases">
        <title>Another draft genome of Portunus trituberculatus and its Hox gene families provides insights of decapod evolution.</title>
        <authorList>
            <person name="Jeong J.-H."/>
            <person name="Song I."/>
            <person name="Kim S."/>
            <person name="Choi T."/>
            <person name="Kim D."/>
            <person name="Ryu S."/>
            <person name="Kim W."/>
        </authorList>
    </citation>
    <scope>NUCLEOTIDE SEQUENCE [LARGE SCALE GENOMIC DNA]</scope>
    <source>
        <tissue evidence="1">Muscle</tissue>
    </source>
</reference>
<evidence type="ECO:0000313" key="2">
    <source>
        <dbReference type="Proteomes" id="UP000324222"/>
    </source>
</evidence>
<comment type="caution">
    <text evidence="1">The sequence shown here is derived from an EMBL/GenBank/DDBJ whole genome shotgun (WGS) entry which is preliminary data.</text>
</comment>
<gene>
    <name evidence="1" type="ORF">E2C01_095555</name>
</gene>
<accession>A0A5B7K623</accession>
<keyword evidence="2" id="KW-1185">Reference proteome</keyword>
<evidence type="ECO:0000313" key="1">
    <source>
        <dbReference type="EMBL" id="MPD00105.1"/>
    </source>
</evidence>
<organism evidence="1 2">
    <name type="scientific">Portunus trituberculatus</name>
    <name type="common">Swimming crab</name>
    <name type="synonym">Neptunus trituberculatus</name>
    <dbReference type="NCBI Taxonomy" id="210409"/>
    <lineage>
        <taxon>Eukaryota</taxon>
        <taxon>Metazoa</taxon>
        <taxon>Ecdysozoa</taxon>
        <taxon>Arthropoda</taxon>
        <taxon>Crustacea</taxon>
        <taxon>Multicrustacea</taxon>
        <taxon>Malacostraca</taxon>
        <taxon>Eumalacostraca</taxon>
        <taxon>Eucarida</taxon>
        <taxon>Decapoda</taxon>
        <taxon>Pleocyemata</taxon>
        <taxon>Brachyura</taxon>
        <taxon>Eubrachyura</taxon>
        <taxon>Portunoidea</taxon>
        <taxon>Portunidae</taxon>
        <taxon>Portuninae</taxon>
        <taxon>Portunus</taxon>
    </lineage>
</organism>
<name>A0A5B7K623_PORTR</name>